<accession>A0A1E5KSF9</accession>
<dbReference type="SUPFAM" id="SSF81324">
    <property type="entry name" value="Voltage-gated potassium channels"/>
    <property type="match status" value="1"/>
</dbReference>
<dbReference type="EMBL" id="MIEK01000078">
    <property type="protein sequence ID" value="OEH80832.1"/>
    <property type="molecule type" value="Genomic_DNA"/>
</dbReference>
<sequence length="118" mass="13883">MISFFLMLQRTIKLLHYFFKQESQKVIFSFFLFTLLIGTVFYHNVEQFSYLDALYFCVMTLTTVGYGDLYPTTDLGKMFTILYVLLGVGIMTLFIASFAKTMLTYQAEKKQKKEIKKK</sequence>
<organism evidence="10 11">
    <name type="scientific">Enterococcus rivorum</name>
    <dbReference type="NCBI Taxonomy" id="762845"/>
    <lineage>
        <taxon>Bacteria</taxon>
        <taxon>Bacillati</taxon>
        <taxon>Bacillota</taxon>
        <taxon>Bacilli</taxon>
        <taxon>Lactobacillales</taxon>
        <taxon>Enterococcaceae</taxon>
        <taxon>Enterococcus</taxon>
    </lineage>
</organism>
<evidence type="ECO:0000256" key="2">
    <source>
        <dbReference type="ARBA" id="ARBA00022448"/>
    </source>
</evidence>
<feature type="domain" description="Potassium channel" evidence="9">
    <location>
        <begin position="30"/>
        <end position="102"/>
    </location>
</feature>
<feature type="transmembrane region" description="Helical" evidence="8">
    <location>
        <begin position="81"/>
        <end position="103"/>
    </location>
</feature>
<dbReference type="InterPro" id="IPR013099">
    <property type="entry name" value="K_chnl_dom"/>
</dbReference>
<keyword evidence="4 8" id="KW-1133">Transmembrane helix</keyword>
<dbReference type="GO" id="GO:0005886">
    <property type="term" value="C:plasma membrane"/>
    <property type="evidence" value="ECO:0007669"/>
    <property type="project" value="TreeGrafter"/>
</dbReference>
<evidence type="ECO:0000259" key="9">
    <source>
        <dbReference type="Pfam" id="PF07885"/>
    </source>
</evidence>
<evidence type="ECO:0000256" key="6">
    <source>
        <dbReference type="ARBA" id="ARBA00023136"/>
    </source>
</evidence>
<dbReference type="PRINTS" id="PR01463">
    <property type="entry name" value="EAGCHANLFMLY"/>
</dbReference>
<dbReference type="Proteomes" id="UP000095256">
    <property type="component" value="Unassembled WGS sequence"/>
</dbReference>
<keyword evidence="5" id="KW-0406">Ion transport</keyword>
<keyword evidence="3 8" id="KW-0812">Transmembrane</keyword>
<dbReference type="Pfam" id="PF07885">
    <property type="entry name" value="Ion_trans_2"/>
    <property type="match status" value="1"/>
</dbReference>
<dbReference type="Gene3D" id="1.10.287.70">
    <property type="match status" value="1"/>
</dbReference>
<dbReference type="OrthoDB" id="9785285at2"/>
<dbReference type="PANTHER" id="PTHR11003">
    <property type="entry name" value="POTASSIUM CHANNEL, SUBFAMILY K"/>
    <property type="match status" value="1"/>
</dbReference>
<dbReference type="STRING" id="762845.BCR26_06265"/>
<dbReference type="PANTHER" id="PTHR11003:SF291">
    <property type="entry name" value="IP11374P"/>
    <property type="match status" value="1"/>
</dbReference>
<evidence type="ECO:0000256" key="7">
    <source>
        <dbReference type="ARBA" id="ARBA00023303"/>
    </source>
</evidence>
<name>A0A1E5KSF9_9ENTE</name>
<keyword evidence="2" id="KW-0813">Transport</keyword>
<evidence type="ECO:0000256" key="4">
    <source>
        <dbReference type="ARBA" id="ARBA00022989"/>
    </source>
</evidence>
<dbReference type="InterPro" id="IPR003938">
    <property type="entry name" value="K_chnl_volt-dep_EAG/ELK/ERG"/>
</dbReference>
<keyword evidence="11" id="KW-1185">Reference proteome</keyword>
<evidence type="ECO:0000313" key="11">
    <source>
        <dbReference type="Proteomes" id="UP000095256"/>
    </source>
</evidence>
<dbReference type="RefSeq" id="WP_069700118.1">
    <property type="nucleotide sequence ID" value="NZ_JAGGMA010000006.1"/>
</dbReference>
<evidence type="ECO:0000256" key="3">
    <source>
        <dbReference type="ARBA" id="ARBA00022692"/>
    </source>
</evidence>
<dbReference type="GO" id="GO:0015271">
    <property type="term" value="F:outward rectifier potassium channel activity"/>
    <property type="evidence" value="ECO:0007669"/>
    <property type="project" value="TreeGrafter"/>
</dbReference>
<comment type="caution">
    <text evidence="10">The sequence shown here is derived from an EMBL/GenBank/DDBJ whole genome shotgun (WGS) entry which is preliminary data.</text>
</comment>
<dbReference type="GO" id="GO:0030322">
    <property type="term" value="P:stabilization of membrane potential"/>
    <property type="evidence" value="ECO:0007669"/>
    <property type="project" value="TreeGrafter"/>
</dbReference>
<keyword evidence="7" id="KW-0407">Ion channel</keyword>
<dbReference type="InterPro" id="IPR003280">
    <property type="entry name" value="2pore_dom_K_chnl"/>
</dbReference>
<evidence type="ECO:0000256" key="8">
    <source>
        <dbReference type="SAM" id="Phobius"/>
    </source>
</evidence>
<evidence type="ECO:0000313" key="10">
    <source>
        <dbReference type="EMBL" id="OEH80832.1"/>
    </source>
</evidence>
<reference evidence="10 11" key="1">
    <citation type="submission" date="2016-09" db="EMBL/GenBank/DDBJ databases">
        <authorList>
            <person name="Capua I."/>
            <person name="De Benedictis P."/>
            <person name="Joannis T."/>
            <person name="Lombin L.H."/>
            <person name="Cattoli G."/>
        </authorList>
    </citation>
    <scope>NUCLEOTIDE SEQUENCE [LARGE SCALE GENOMIC DNA]</scope>
    <source>
        <strain evidence="10 11">LMG 25899</strain>
    </source>
</reference>
<proteinExistence type="predicted"/>
<protein>
    <submittedName>
        <fullName evidence="10">Potassium transporter</fullName>
    </submittedName>
</protein>
<evidence type="ECO:0000256" key="5">
    <source>
        <dbReference type="ARBA" id="ARBA00023065"/>
    </source>
</evidence>
<dbReference type="AlphaFoldDB" id="A0A1E5KSF9"/>
<feature type="transmembrane region" description="Helical" evidence="8">
    <location>
        <begin position="26"/>
        <end position="43"/>
    </location>
</feature>
<gene>
    <name evidence="10" type="ORF">BCR26_06265</name>
</gene>
<keyword evidence="6 8" id="KW-0472">Membrane</keyword>
<comment type="subcellular location">
    <subcellularLocation>
        <location evidence="1">Membrane</location>
        <topology evidence="1">Multi-pass membrane protein</topology>
    </subcellularLocation>
</comment>
<evidence type="ECO:0000256" key="1">
    <source>
        <dbReference type="ARBA" id="ARBA00004141"/>
    </source>
</evidence>
<dbReference type="GO" id="GO:0022841">
    <property type="term" value="F:potassium ion leak channel activity"/>
    <property type="evidence" value="ECO:0007669"/>
    <property type="project" value="TreeGrafter"/>
</dbReference>